<dbReference type="Gene3D" id="3.60.15.10">
    <property type="entry name" value="Ribonuclease Z/Hydroxyacylglutathione hydrolase-like"/>
    <property type="match status" value="1"/>
</dbReference>
<accession>A0A9D2FXF6</accession>
<dbReference type="PANTHER" id="PTHR42663:SF6">
    <property type="entry name" value="HYDROLASE C777.06C-RELATED"/>
    <property type="match status" value="1"/>
</dbReference>
<reference evidence="2" key="1">
    <citation type="journal article" date="2021" name="PeerJ">
        <title>Extensive microbial diversity within the chicken gut microbiome revealed by metagenomics and culture.</title>
        <authorList>
            <person name="Gilroy R."/>
            <person name="Ravi A."/>
            <person name="Getino M."/>
            <person name="Pursley I."/>
            <person name="Horton D.L."/>
            <person name="Alikhan N.F."/>
            <person name="Baker D."/>
            <person name="Gharbi K."/>
            <person name="Hall N."/>
            <person name="Watson M."/>
            <person name="Adriaenssens E.M."/>
            <person name="Foster-Nyarko E."/>
            <person name="Jarju S."/>
            <person name="Secka A."/>
            <person name="Antonio M."/>
            <person name="Oren A."/>
            <person name="Chaudhuri R.R."/>
            <person name="La Ragione R."/>
            <person name="Hildebrand F."/>
            <person name="Pallen M.J."/>
        </authorList>
    </citation>
    <scope>NUCLEOTIDE SEQUENCE</scope>
    <source>
        <strain evidence="2">ChiHecec3B27-8219</strain>
    </source>
</reference>
<reference evidence="2" key="2">
    <citation type="submission" date="2021-04" db="EMBL/GenBank/DDBJ databases">
        <authorList>
            <person name="Gilroy R."/>
        </authorList>
    </citation>
    <scope>NUCLEOTIDE SEQUENCE</scope>
    <source>
        <strain evidence="2">ChiHecec3B27-8219</strain>
    </source>
</reference>
<gene>
    <name evidence="2" type="ORF">H9966_00820</name>
</gene>
<sequence length="256" mass="28926">MKVTFLGTGTSAGVPVLGCDCAVCHSADPRDKRFRSAAMIESQATRLLIDCGPDIRMSLLRVPFRKLDGVLLTHIHYDHVAGIDDLRAFCVFGDINIYAEDNVIAGLRHTMPYCFPPQGEKLYPGAPKLNLHPVFPHREFWIGDIPVLPVRVMHDELPIVGYRFGSFAYITDMKSIEEDEYRYLRGVEALVINALRFNRPHHSHQLVDDAIAVARRIGAKRTYFTHVTHEIGFHDEANSRLPEGFFFGFDGLSFDI</sequence>
<evidence type="ECO:0000313" key="3">
    <source>
        <dbReference type="Proteomes" id="UP000824055"/>
    </source>
</evidence>
<comment type="caution">
    <text evidence="2">The sequence shown here is derived from an EMBL/GenBank/DDBJ whole genome shotgun (WGS) entry which is preliminary data.</text>
</comment>
<dbReference type="InterPro" id="IPR036866">
    <property type="entry name" value="RibonucZ/Hydroxyglut_hydro"/>
</dbReference>
<dbReference type="SUPFAM" id="SSF56281">
    <property type="entry name" value="Metallo-hydrolase/oxidoreductase"/>
    <property type="match status" value="1"/>
</dbReference>
<evidence type="ECO:0000313" key="2">
    <source>
        <dbReference type="EMBL" id="HIZ68427.1"/>
    </source>
</evidence>
<dbReference type="InterPro" id="IPR001279">
    <property type="entry name" value="Metallo-B-lactamas"/>
</dbReference>
<organism evidence="2 3">
    <name type="scientific">Candidatus Prevotella avicola</name>
    <dbReference type="NCBI Taxonomy" id="2838738"/>
    <lineage>
        <taxon>Bacteria</taxon>
        <taxon>Pseudomonadati</taxon>
        <taxon>Bacteroidota</taxon>
        <taxon>Bacteroidia</taxon>
        <taxon>Bacteroidales</taxon>
        <taxon>Prevotellaceae</taxon>
        <taxon>Prevotella</taxon>
    </lineage>
</organism>
<dbReference type="CDD" id="cd16279">
    <property type="entry name" value="metallo-hydrolase-like_MBL-fold"/>
    <property type="match status" value="1"/>
</dbReference>
<feature type="domain" description="Metallo-beta-lactamase" evidence="1">
    <location>
        <begin position="34"/>
        <end position="226"/>
    </location>
</feature>
<evidence type="ECO:0000259" key="1">
    <source>
        <dbReference type="SMART" id="SM00849"/>
    </source>
</evidence>
<proteinExistence type="predicted"/>
<dbReference type="Pfam" id="PF12706">
    <property type="entry name" value="Lactamase_B_2"/>
    <property type="match status" value="1"/>
</dbReference>
<dbReference type="PANTHER" id="PTHR42663">
    <property type="entry name" value="HYDROLASE C777.06C-RELATED-RELATED"/>
    <property type="match status" value="1"/>
</dbReference>
<name>A0A9D2FXF6_9BACT</name>
<dbReference type="AlphaFoldDB" id="A0A9D2FXF6"/>
<protein>
    <submittedName>
        <fullName evidence="2">MBL fold metallo-hydrolase</fullName>
    </submittedName>
</protein>
<dbReference type="Proteomes" id="UP000824055">
    <property type="component" value="Unassembled WGS sequence"/>
</dbReference>
<dbReference type="EMBL" id="DXBE01000009">
    <property type="protein sequence ID" value="HIZ68427.1"/>
    <property type="molecule type" value="Genomic_DNA"/>
</dbReference>
<dbReference type="SMART" id="SM00849">
    <property type="entry name" value="Lactamase_B"/>
    <property type="match status" value="1"/>
</dbReference>